<dbReference type="AlphaFoldDB" id="A0A8X6NY21"/>
<dbReference type="Proteomes" id="UP000887013">
    <property type="component" value="Unassembled WGS sequence"/>
</dbReference>
<evidence type="ECO:0000313" key="2">
    <source>
        <dbReference type="Proteomes" id="UP000887013"/>
    </source>
</evidence>
<evidence type="ECO:0000313" key="1">
    <source>
        <dbReference type="EMBL" id="GFT41782.1"/>
    </source>
</evidence>
<organism evidence="1 2">
    <name type="scientific">Nephila pilipes</name>
    <name type="common">Giant wood spider</name>
    <name type="synonym">Nephila maculata</name>
    <dbReference type="NCBI Taxonomy" id="299642"/>
    <lineage>
        <taxon>Eukaryota</taxon>
        <taxon>Metazoa</taxon>
        <taxon>Ecdysozoa</taxon>
        <taxon>Arthropoda</taxon>
        <taxon>Chelicerata</taxon>
        <taxon>Arachnida</taxon>
        <taxon>Araneae</taxon>
        <taxon>Araneomorphae</taxon>
        <taxon>Entelegynae</taxon>
        <taxon>Araneoidea</taxon>
        <taxon>Nephilidae</taxon>
        <taxon>Nephila</taxon>
    </lineage>
</organism>
<accession>A0A8X6NY21</accession>
<protein>
    <submittedName>
        <fullName evidence="1">Uncharacterized protein</fullName>
    </submittedName>
</protein>
<name>A0A8X6NY21_NEPPI</name>
<gene>
    <name evidence="1" type="ORF">NPIL_107341</name>
</gene>
<keyword evidence="2" id="KW-1185">Reference proteome</keyword>
<proteinExistence type="predicted"/>
<comment type="caution">
    <text evidence="1">The sequence shown here is derived from an EMBL/GenBank/DDBJ whole genome shotgun (WGS) entry which is preliminary data.</text>
</comment>
<dbReference type="EMBL" id="BMAW01015059">
    <property type="protein sequence ID" value="GFT41782.1"/>
    <property type="molecule type" value="Genomic_DNA"/>
</dbReference>
<reference evidence="1" key="1">
    <citation type="submission" date="2020-08" db="EMBL/GenBank/DDBJ databases">
        <title>Multicomponent nature underlies the extraordinary mechanical properties of spider dragline silk.</title>
        <authorList>
            <person name="Kono N."/>
            <person name="Nakamura H."/>
            <person name="Mori M."/>
            <person name="Yoshida Y."/>
            <person name="Ohtoshi R."/>
            <person name="Malay A.D."/>
            <person name="Moran D.A.P."/>
            <person name="Tomita M."/>
            <person name="Numata K."/>
            <person name="Arakawa K."/>
        </authorList>
    </citation>
    <scope>NUCLEOTIDE SEQUENCE</scope>
</reference>
<sequence>MKDEYYQLTLGMNKKKRRHPFTDAQHYSHAPVEPQIGSRPPVDCRVLAGVIMTGICRFLYREAQSHCSLAFWKRKKKVVYFYLELESSKISSKYLTLFSPEGGVNDYLT</sequence>